<evidence type="ECO:0000256" key="1">
    <source>
        <dbReference type="RuleBase" id="RU364069"/>
    </source>
</evidence>
<comment type="subunit">
    <text evidence="1">Homodimer.</text>
</comment>
<accession>A0ABR5MJS7</accession>
<dbReference type="EC" id="5.1.3.13" evidence="1"/>
<evidence type="ECO:0000313" key="2">
    <source>
        <dbReference type="EMBL" id="KPH75914.1"/>
    </source>
</evidence>
<comment type="similarity">
    <text evidence="1">Belongs to the dTDP-4-dehydrorhamnose 3,5-epimerase family.</text>
</comment>
<gene>
    <name evidence="2" type="ORF">AFL42_07685</name>
</gene>
<organism evidence="2 3">
    <name type="scientific">Oceanobacillus caeni</name>
    <dbReference type="NCBI Taxonomy" id="405946"/>
    <lineage>
        <taxon>Bacteria</taxon>
        <taxon>Bacillati</taxon>
        <taxon>Bacillota</taxon>
        <taxon>Bacilli</taxon>
        <taxon>Bacillales</taxon>
        <taxon>Bacillaceae</taxon>
        <taxon>Oceanobacillus</taxon>
    </lineage>
</organism>
<dbReference type="InterPro" id="IPR014710">
    <property type="entry name" value="RmlC-like_jellyroll"/>
</dbReference>
<dbReference type="InterPro" id="IPR011051">
    <property type="entry name" value="RmlC_Cupin_sf"/>
</dbReference>
<proteinExistence type="inferred from homology"/>
<sequence length="187" mass="21186">MKIIDTNLEGVKVIEPAVFGDNRGWFMETHSYSKLKEAGIDLNFVQDNQSFSAAKGTLRGLHYQLNPKAQTKLVRCTKGSIFDVAVDIRKGSPTFGKWYGIELSAENKKQLLVPRGFAHGFMTVTEDVEVQYKVDNDYAPDCDRGIIWNDSTIGVQWPMDIEPILSEKDQNAPSLEEAEINFFYEEK</sequence>
<dbReference type="Gene3D" id="2.60.120.10">
    <property type="entry name" value="Jelly Rolls"/>
    <property type="match status" value="1"/>
</dbReference>
<dbReference type="Proteomes" id="UP000037854">
    <property type="component" value="Unassembled WGS sequence"/>
</dbReference>
<evidence type="ECO:0000313" key="3">
    <source>
        <dbReference type="Proteomes" id="UP000037854"/>
    </source>
</evidence>
<dbReference type="PANTHER" id="PTHR21047:SF2">
    <property type="entry name" value="THYMIDINE DIPHOSPHO-4-KETO-RHAMNOSE 3,5-EPIMERASE"/>
    <property type="match status" value="1"/>
</dbReference>
<dbReference type="RefSeq" id="WP_060668294.1">
    <property type="nucleotide sequence ID" value="NZ_LGTK01000020.1"/>
</dbReference>
<dbReference type="SUPFAM" id="SSF51182">
    <property type="entry name" value="RmlC-like cupins"/>
    <property type="match status" value="1"/>
</dbReference>
<comment type="pathway">
    <text evidence="1">Carbohydrate biosynthesis; dTDP-L-rhamnose biosynthesis.</text>
</comment>
<reference evidence="2 3" key="1">
    <citation type="submission" date="2015-07" db="EMBL/GenBank/DDBJ databases">
        <title>High-quality draft genome sequence of Oceanobacillus caeni HM6, a bacillus isolated from a human feces.</title>
        <authorList>
            <person name="Kumar J."/>
            <person name="Verma M.K."/>
            <person name="Pandey R."/>
            <person name="Bhambi M."/>
            <person name="Chauhan N."/>
        </authorList>
    </citation>
    <scope>NUCLEOTIDE SEQUENCE [LARGE SCALE GENOMIC DNA]</scope>
    <source>
        <strain evidence="2 3">HM6</strain>
    </source>
</reference>
<keyword evidence="3" id="KW-1185">Reference proteome</keyword>
<dbReference type="Pfam" id="PF00908">
    <property type="entry name" value="dTDP_sugar_isom"/>
    <property type="match status" value="1"/>
</dbReference>
<protein>
    <recommendedName>
        <fullName evidence="1">dTDP-4-dehydrorhamnose 3,5-epimerase</fullName>
        <ecNumber evidence="1">5.1.3.13</ecNumber>
    </recommendedName>
    <alternativeName>
        <fullName evidence="1">Thymidine diphospho-4-keto-rhamnose 3,5-epimerase</fullName>
    </alternativeName>
</protein>
<dbReference type="InterPro" id="IPR000888">
    <property type="entry name" value="RmlC-like"/>
</dbReference>
<dbReference type="CDD" id="cd00438">
    <property type="entry name" value="cupin_RmlC"/>
    <property type="match status" value="1"/>
</dbReference>
<comment type="function">
    <text evidence="1">Catalyzes the epimerization of the C3' and C5'positions of dTDP-6-deoxy-D-xylo-4-hexulose, forming dTDP-6-deoxy-L-lyxo-4-hexulose.</text>
</comment>
<dbReference type="EMBL" id="LGTK01000020">
    <property type="protein sequence ID" value="KPH75914.1"/>
    <property type="molecule type" value="Genomic_DNA"/>
</dbReference>
<comment type="catalytic activity">
    <reaction evidence="1">
        <text>dTDP-4-dehydro-6-deoxy-alpha-D-glucose = dTDP-4-dehydro-beta-L-rhamnose</text>
        <dbReference type="Rhea" id="RHEA:16969"/>
        <dbReference type="ChEBI" id="CHEBI:57649"/>
        <dbReference type="ChEBI" id="CHEBI:62830"/>
        <dbReference type="EC" id="5.1.3.13"/>
    </reaction>
</comment>
<name>A0ABR5MJS7_9BACI</name>
<dbReference type="PANTHER" id="PTHR21047">
    <property type="entry name" value="DTDP-6-DEOXY-D-GLUCOSE-3,5 EPIMERASE"/>
    <property type="match status" value="1"/>
</dbReference>
<dbReference type="NCBIfam" id="TIGR01221">
    <property type="entry name" value="rmlC"/>
    <property type="match status" value="1"/>
</dbReference>
<comment type="caution">
    <text evidence="2">The sequence shown here is derived from an EMBL/GenBank/DDBJ whole genome shotgun (WGS) entry which is preliminary data.</text>
</comment>
<keyword evidence="1" id="KW-0413">Isomerase</keyword>